<comment type="similarity">
    <text evidence="1">Belongs to the NUP family.</text>
</comment>
<keyword evidence="1" id="KW-0813">Transport</keyword>
<reference evidence="2" key="1">
    <citation type="submission" date="2022-10" db="EMBL/GenBank/DDBJ databases">
        <title>Tapping the CABI collections for fungal endophytes: first genome assemblies for Collariella, Neodidymelliopsis, Ascochyta clinopodiicola, Didymella pomorum, Didymosphaeria variabile, Neocosmospora piperis and Neocucurbitaria cava.</title>
        <authorList>
            <person name="Hill R."/>
        </authorList>
    </citation>
    <scope>NUCLEOTIDE SEQUENCE</scope>
    <source>
        <strain evidence="2">IMI 366586</strain>
    </source>
</reference>
<dbReference type="InterPro" id="IPR035994">
    <property type="entry name" value="Nucleoside_phosphorylase_sf"/>
</dbReference>
<dbReference type="PANTHER" id="PTHR38643:SF1">
    <property type="entry name" value="PURINE NUCLEOSIDE PERMEASE C285.05-RELATED"/>
    <property type="match status" value="1"/>
</dbReference>
<organism evidence="2 3">
    <name type="scientific">Fusarium piperis</name>
    <dbReference type="NCBI Taxonomy" id="1435070"/>
    <lineage>
        <taxon>Eukaryota</taxon>
        <taxon>Fungi</taxon>
        <taxon>Dikarya</taxon>
        <taxon>Ascomycota</taxon>
        <taxon>Pezizomycotina</taxon>
        <taxon>Sordariomycetes</taxon>
        <taxon>Hypocreomycetidae</taxon>
        <taxon>Hypocreales</taxon>
        <taxon>Nectriaceae</taxon>
        <taxon>Fusarium</taxon>
        <taxon>Fusarium solani species complex</taxon>
    </lineage>
</organism>
<name>A0A9W8W676_9HYPO</name>
<dbReference type="GO" id="GO:0009116">
    <property type="term" value="P:nucleoside metabolic process"/>
    <property type="evidence" value="ECO:0007669"/>
    <property type="project" value="InterPro"/>
</dbReference>
<dbReference type="OrthoDB" id="2331083at2759"/>
<dbReference type="AlphaFoldDB" id="A0A9W8W676"/>
<dbReference type="Gene3D" id="3.40.50.1580">
    <property type="entry name" value="Nucleoside phosphorylase domain"/>
    <property type="match status" value="1"/>
</dbReference>
<dbReference type="InterPro" id="IPR009486">
    <property type="entry name" value="Pur_nuclsid_perm"/>
</dbReference>
<sequence length="380" mass="40871">MTFQDLIGRLRNAGSPATTLEAPKVLILAMCQEEADNWLSSASQVQLTRKIPLPGLSRGFGNVHSTQDGSVCLLIVGTALINAALSVNNLISSGHFDLTKTYFILSGIAGGNPRLTTLGGVAFARFAVQVDTQMEWDAREIPSSWQSGYVPMGARTPNSFPLGVHGSEVYELNNNLRQISMGLALQVALEDSNKAAETRARYANSPDNMYQAATLPPTIFEGDVLSSNTFWHGFYLSESMDNVTKVYTGGKGKYAMTAQEDTAILSALLRAALQNKVDFSRVVLMRAAANFDREPTTDVPPQLPWVMDSGGLVPAVRNLYNTGVRIIEAILSEWSSKFEHGIKPDNYIGDIFGSLGGKPDFVPDDIGSSGSACSANKPAA</sequence>
<dbReference type="PIRSF" id="PIRSF013171">
    <property type="entry name" value="Pur_nuclsid_perm"/>
    <property type="match status" value="1"/>
</dbReference>
<evidence type="ECO:0000313" key="2">
    <source>
        <dbReference type="EMBL" id="KAJ4313300.1"/>
    </source>
</evidence>
<comment type="caution">
    <text evidence="2">The sequence shown here is derived from an EMBL/GenBank/DDBJ whole genome shotgun (WGS) entry which is preliminary data.</text>
</comment>
<comment type="function">
    <text evidence="1">Nucleoside permease that transports adenosine and guanosine.</text>
</comment>
<dbReference type="Proteomes" id="UP001140502">
    <property type="component" value="Unassembled WGS sequence"/>
</dbReference>
<evidence type="ECO:0000256" key="1">
    <source>
        <dbReference type="PIRNR" id="PIRNR013171"/>
    </source>
</evidence>
<dbReference type="GO" id="GO:0005783">
    <property type="term" value="C:endoplasmic reticulum"/>
    <property type="evidence" value="ECO:0007669"/>
    <property type="project" value="TreeGrafter"/>
</dbReference>
<dbReference type="GO" id="GO:0003824">
    <property type="term" value="F:catalytic activity"/>
    <property type="evidence" value="ECO:0007669"/>
    <property type="project" value="InterPro"/>
</dbReference>
<dbReference type="GO" id="GO:0055085">
    <property type="term" value="P:transmembrane transport"/>
    <property type="evidence" value="ECO:0007669"/>
    <property type="project" value="InterPro"/>
</dbReference>
<keyword evidence="3" id="KW-1185">Reference proteome</keyword>
<dbReference type="PANTHER" id="PTHR38643">
    <property type="entry name" value="PURINE NUCLEOSIDE PERMEASE C285.05-RELATED"/>
    <property type="match status" value="1"/>
</dbReference>
<protein>
    <recommendedName>
        <fullName evidence="4">Purine nucleoside permease</fullName>
    </recommendedName>
</protein>
<evidence type="ECO:0000313" key="3">
    <source>
        <dbReference type="Proteomes" id="UP001140502"/>
    </source>
</evidence>
<accession>A0A9W8W676</accession>
<proteinExistence type="inferred from homology"/>
<dbReference type="EMBL" id="JAPEUR010000262">
    <property type="protein sequence ID" value="KAJ4313300.1"/>
    <property type="molecule type" value="Genomic_DNA"/>
</dbReference>
<evidence type="ECO:0008006" key="4">
    <source>
        <dbReference type="Google" id="ProtNLM"/>
    </source>
</evidence>
<dbReference type="Pfam" id="PF06516">
    <property type="entry name" value="NUP"/>
    <property type="match status" value="1"/>
</dbReference>
<gene>
    <name evidence="2" type="ORF">N0V84_009477</name>
</gene>